<evidence type="ECO:0000256" key="8">
    <source>
        <dbReference type="HAMAP-Rule" id="MF_00101"/>
    </source>
</evidence>
<evidence type="ECO:0000313" key="10">
    <source>
        <dbReference type="EMBL" id="QGG80727.1"/>
    </source>
</evidence>
<feature type="domain" description="4'-phosphopantetheinyl transferase" evidence="9">
    <location>
        <begin position="4"/>
        <end position="99"/>
    </location>
</feature>
<dbReference type="NCBIfam" id="TIGR00516">
    <property type="entry name" value="acpS"/>
    <property type="match status" value="1"/>
</dbReference>
<dbReference type="InterPro" id="IPR037143">
    <property type="entry name" value="4-PPantetheinyl_Trfase_dom_sf"/>
</dbReference>
<feature type="binding site" evidence="8">
    <location>
        <position position="57"/>
    </location>
    <ligand>
        <name>Mg(2+)</name>
        <dbReference type="ChEBI" id="CHEBI:18420"/>
    </ligand>
</feature>
<feature type="binding site" evidence="8">
    <location>
        <position position="8"/>
    </location>
    <ligand>
        <name>Mg(2+)</name>
        <dbReference type="ChEBI" id="CHEBI:18420"/>
    </ligand>
</feature>
<comment type="subcellular location">
    <subcellularLocation>
        <location evidence="8">Cytoplasm</location>
    </subcellularLocation>
</comment>
<comment type="function">
    <text evidence="8">Transfers the 4'-phosphopantetheine moiety from coenzyme A to a Ser of acyl-carrier-protein.</text>
</comment>
<proteinExistence type="inferred from homology"/>
<keyword evidence="6 8" id="KW-0443">Lipid metabolism</keyword>
<accession>A0A5Q2QFF4</accession>
<dbReference type="HAMAP" id="MF_00101">
    <property type="entry name" value="AcpS"/>
    <property type="match status" value="1"/>
</dbReference>
<evidence type="ECO:0000256" key="5">
    <source>
        <dbReference type="ARBA" id="ARBA00022842"/>
    </source>
</evidence>
<keyword evidence="8" id="KW-0963">Cytoplasm</keyword>
<keyword evidence="2 8" id="KW-0808">Transferase</keyword>
<dbReference type="InterPro" id="IPR002582">
    <property type="entry name" value="ACPS"/>
</dbReference>
<keyword evidence="4 8" id="KW-0276">Fatty acid metabolism</keyword>
<sequence>MIRGIGTDIVAVERISAALARTGDRFIARVLHPDERALMPDGANQAAWLAKRWAAKEAAAKALGTGIGAHAALTDFAVMKTAAGAPFLVVTGAAAESAGAGACWHLSLSDDAGMALAYVVLTD</sequence>
<dbReference type="NCBIfam" id="TIGR00556">
    <property type="entry name" value="pantethn_trn"/>
    <property type="match status" value="1"/>
</dbReference>
<dbReference type="GO" id="GO:0000287">
    <property type="term" value="F:magnesium ion binding"/>
    <property type="evidence" value="ECO:0007669"/>
    <property type="project" value="UniProtKB-UniRule"/>
</dbReference>
<evidence type="ECO:0000259" key="9">
    <source>
        <dbReference type="Pfam" id="PF01648"/>
    </source>
</evidence>
<name>A0A5Q2QFF4_9GAMM</name>
<evidence type="ECO:0000256" key="2">
    <source>
        <dbReference type="ARBA" id="ARBA00022679"/>
    </source>
</evidence>
<keyword evidence="5 8" id="KW-0460">Magnesium</keyword>
<comment type="similarity">
    <text evidence="8">Belongs to the P-Pant transferase superfamily. AcpS family.</text>
</comment>
<dbReference type="OrthoDB" id="517356at2"/>
<dbReference type="KEGG" id="llp:GH975_09155"/>
<protein>
    <recommendedName>
        <fullName evidence="8">Holo-[acyl-carrier-protein] synthase</fullName>
        <shortName evidence="8">Holo-ACP synthase</shortName>
        <ecNumber evidence="8">2.7.8.7</ecNumber>
    </recommendedName>
    <alternativeName>
        <fullName evidence="8">4'-phosphopantetheinyl transferase AcpS</fullName>
    </alternativeName>
</protein>
<dbReference type="RefSeq" id="WP_153714231.1">
    <property type="nucleotide sequence ID" value="NZ_CP045871.1"/>
</dbReference>
<dbReference type="InterPro" id="IPR008278">
    <property type="entry name" value="4-PPantetheinyl_Trfase_dom"/>
</dbReference>
<gene>
    <name evidence="8 10" type="primary">acpS</name>
    <name evidence="10" type="ORF">GH975_09155</name>
</gene>
<evidence type="ECO:0000313" key="11">
    <source>
        <dbReference type="Proteomes" id="UP000388235"/>
    </source>
</evidence>
<reference evidence="10 11" key="1">
    <citation type="submission" date="2019-11" db="EMBL/GenBank/DDBJ databases">
        <authorList>
            <person name="Khan S.A."/>
            <person name="Jeon C.O."/>
            <person name="Chun B.H."/>
        </authorList>
    </citation>
    <scope>NUCLEOTIDE SEQUENCE [LARGE SCALE GENOMIC DNA]</scope>
    <source>
        <strain evidence="10 11">IMCC 1097</strain>
    </source>
</reference>
<keyword evidence="1 8" id="KW-0444">Lipid biosynthesis</keyword>
<dbReference type="GO" id="GO:0008897">
    <property type="term" value="F:holo-[acyl-carrier-protein] synthase activity"/>
    <property type="evidence" value="ECO:0007669"/>
    <property type="project" value="UniProtKB-UniRule"/>
</dbReference>
<dbReference type="InterPro" id="IPR004568">
    <property type="entry name" value="Ppantetheine-prot_Trfase_dom"/>
</dbReference>
<dbReference type="Pfam" id="PF01648">
    <property type="entry name" value="ACPS"/>
    <property type="match status" value="1"/>
</dbReference>
<dbReference type="AlphaFoldDB" id="A0A5Q2QFF4"/>
<dbReference type="SUPFAM" id="SSF56214">
    <property type="entry name" value="4'-phosphopantetheinyl transferase"/>
    <property type="match status" value="1"/>
</dbReference>
<comment type="catalytic activity">
    <reaction evidence="8">
        <text>apo-[ACP] + CoA = holo-[ACP] + adenosine 3',5'-bisphosphate + H(+)</text>
        <dbReference type="Rhea" id="RHEA:12068"/>
        <dbReference type="Rhea" id="RHEA-COMP:9685"/>
        <dbReference type="Rhea" id="RHEA-COMP:9690"/>
        <dbReference type="ChEBI" id="CHEBI:15378"/>
        <dbReference type="ChEBI" id="CHEBI:29999"/>
        <dbReference type="ChEBI" id="CHEBI:57287"/>
        <dbReference type="ChEBI" id="CHEBI:58343"/>
        <dbReference type="ChEBI" id="CHEBI:64479"/>
        <dbReference type="EC" id="2.7.8.7"/>
    </reaction>
</comment>
<organism evidence="10 11">
    <name type="scientific">Litorivicinus lipolyticus</name>
    <dbReference type="NCBI Taxonomy" id="418701"/>
    <lineage>
        <taxon>Bacteria</taxon>
        <taxon>Pseudomonadati</taxon>
        <taxon>Pseudomonadota</taxon>
        <taxon>Gammaproteobacteria</taxon>
        <taxon>Oceanospirillales</taxon>
        <taxon>Litorivicinaceae</taxon>
        <taxon>Litorivicinus</taxon>
    </lineage>
</organism>
<evidence type="ECO:0000256" key="1">
    <source>
        <dbReference type="ARBA" id="ARBA00022516"/>
    </source>
</evidence>
<evidence type="ECO:0000256" key="7">
    <source>
        <dbReference type="ARBA" id="ARBA00023160"/>
    </source>
</evidence>
<keyword evidence="7 8" id="KW-0275">Fatty acid biosynthesis</keyword>
<evidence type="ECO:0000256" key="6">
    <source>
        <dbReference type="ARBA" id="ARBA00023098"/>
    </source>
</evidence>
<evidence type="ECO:0000256" key="4">
    <source>
        <dbReference type="ARBA" id="ARBA00022832"/>
    </source>
</evidence>
<dbReference type="GO" id="GO:0006633">
    <property type="term" value="P:fatty acid biosynthetic process"/>
    <property type="evidence" value="ECO:0007669"/>
    <property type="project" value="UniProtKB-UniRule"/>
</dbReference>
<dbReference type="Proteomes" id="UP000388235">
    <property type="component" value="Chromosome"/>
</dbReference>
<keyword evidence="3 8" id="KW-0479">Metal-binding</keyword>
<keyword evidence="11" id="KW-1185">Reference proteome</keyword>
<dbReference type="EMBL" id="CP045871">
    <property type="protein sequence ID" value="QGG80727.1"/>
    <property type="molecule type" value="Genomic_DNA"/>
</dbReference>
<comment type="cofactor">
    <cofactor evidence="8">
        <name>Mg(2+)</name>
        <dbReference type="ChEBI" id="CHEBI:18420"/>
    </cofactor>
</comment>
<dbReference type="EC" id="2.7.8.7" evidence="8"/>
<dbReference type="GO" id="GO:0005737">
    <property type="term" value="C:cytoplasm"/>
    <property type="evidence" value="ECO:0007669"/>
    <property type="project" value="UniProtKB-SubCell"/>
</dbReference>
<dbReference type="Gene3D" id="3.90.470.20">
    <property type="entry name" value="4'-phosphopantetheinyl transferase domain"/>
    <property type="match status" value="1"/>
</dbReference>
<evidence type="ECO:0000256" key="3">
    <source>
        <dbReference type="ARBA" id="ARBA00022723"/>
    </source>
</evidence>